<reference evidence="1" key="1">
    <citation type="submission" date="2014-11" db="EMBL/GenBank/DDBJ databases">
        <authorList>
            <person name="Amaro Gonzalez C."/>
        </authorList>
    </citation>
    <scope>NUCLEOTIDE SEQUENCE</scope>
</reference>
<proteinExistence type="predicted"/>
<sequence>MGWVHTTCHSVAKQTWVCTQCLCFHLQTQPQSFVLAECHERQCRRRIGL</sequence>
<evidence type="ECO:0000313" key="1">
    <source>
        <dbReference type="EMBL" id="JAH35009.1"/>
    </source>
</evidence>
<protein>
    <submittedName>
        <fullName evidence="1">Uncharacterized protein</fullName>
    </submittedName>
</protein>
<name>A0A0E9S0N2_ANGAN</name>
<organism evidence="1">
    <name type="scientific">Anguilla anguilla</name>
    <name type="common">European freshwater eel</name>
    <name type="synonym">Muraena anguilla</name>
    <dbReference type="NCBI Taxonomy" id="7936"/>
    <lineage>
        <taxon>Eukaryota</taxon>
        <taxon>Metazoa</taxon>
        <taxon>Chordata</taxon>
        <taxon>Craniata</taxon>
        <taxon>Vertebrata</taxon>
        <taxon>Euteleostomi</taxon>
        <taxon>Actinopterygii</taxon>
        <taxon>Neopterygii</taxon>
        <taxon>Teleostei</taxon>
        <taxon>Anguilliformes</taxon>
        <taxon>Anguillidae</taxon>
        <taxon>Anguilla</taxon>
    </lineage>
</organism>
<accession>A0A0E9S0N2</accession>
<dbReference type="EMBL" id="GBXM01073568">
    <property type="protein sequence ID" value="JAH35009.1"/>
    <property type="molecule type" value="Transcribed_RNA"/>
</dbReference>
<reference evidence="1" key="2">
    <citation type="journal article" date="2015" name="Fish Shellfish Immunol.">
        <title>Early steps in the European eel (Anguilla anguilla)-Vibrio vulnificus interaction in the gills: Role of the RtxA13 toxin.</title>
        <authorList>
            <person name="Callol A."/>
            <person name="Pajuelo D."/>
            <person name="Ebbesson L."/>
            <person name="Teles M."/>
            <person name="MacKenzie S."/>
            <person name="Amaro C."/>
        </authorList>
    </citation>
    <scope>NUCLEOTIDE SEQUENCE</scope>
</reference>
<dbReference type="AlphaFoldDB" id="A0A0E9S0N2"/>